<feature type="compositionally biased region" description="Polar residues" evidence="2">
    <location>
        <begin position="365"/>
        <end position="375"/>
    </location>
</feature>
<feature type="region of interest" description="Disordered" evidence="2">
    <location>
        <begin position="829"/>
        <end position="856"/>
    </location>
</feature>
<dbReference type="InterPro" id="IPR032675">
    <property type="entry name" value="LRR_dom_sf"/>
</dbReference>
<organism evidence="4 5">
    <name type="scientific">Aspergillus fumigatus</name>
    <name type="common">Neosartorya fumigata</name>
    <dbReference type="NCBI Taxonomy" id="746128"/>
    <lineage>
        <taxon>Eukaryota</taxon>
        <taxon>Fungi</taxon>
        <taxon>Dikarya</taxon>
        <taxon>Ascomycota</taxon>
        <taxon>Pezizomycotina</taxon>
        <taxon>Eurotiomycetes</taxon>
        <taxon>Eurotiomycetidae</taxon>
        <taxon>Eurotiales</taxon>
        <taxon>Aspergillaceae</taxon>
        <taxon>Aspergillus</taxon>
        <taxon>Aspergillus subgen. Fumigati</taxon>
    </lineage>
</organism>
<dbReference type="GO" id="GO:0008270">
    <property type="term" value="F:zinc ion binding"/>
    <property type="evidence" value="ECO:0007669"/>
    <property type="project" value="InterPro"/>
</dbReference>
<comment type="caution">
    <text evidence="4">The sequence shown here is derived from an EMBL/GenBank/DDBJ whole genome shotgun (WGS) entry which is preliminary data.</text>
</comment>
<accession>A0A9P8NAH7</accession>
<keyword evidence="1" id="KW-0539">Nucleus</keyword>
<evidence type="ECO:0000313" key="4">
    <source>
        <dbReference type="EMBL" id="KAH1896710.1"/>
    </source>
</evidence>
<reference evidence="4" key="1">
    <citation type="submission" date="2021-08" db="EMBL/GenBank/DDBJ databases">
        <title>Global Aspergillus fumigatus from environmental and clinical sources.</title>
        <authorList>
            <person name="Barber A."/>
            <person name="Sae-Ong T."/>
        </authorList>
    </citation>
    <scope>NUCLEOTIDE SEQUENCE</scope>
    <source>
        <strain evidence="4">NRZ-2016-071</strain>
    </source>
</reference>
<evidence type="ECO:0000256" key="2">
    <source>
        <dbReference type="SAM" id="MobiDB-lite"/>
    </source>
</evidence>
<dbReference type="Proteomes" id="UP000813423">
    <property type="component" value="Unassembled WGS sequence"/>
</dbReference>
<feature type="region of interest" description="Disordered" evidence="2">
    <location>
        <begin position="353"/>
        <end position="378"/>
    </location>
</feature>
<dbReference type="PANTHER" id="PTHR47431">
    <property type="entry name" value="ZN(II)2CYS6 TRANSCRIPTION FACTOR (EUROFUNG)-RELATED"/>
    <property type="match status" value="1"/>
</dbReference>
<evidence type="ECO:0000313" key="5">
    <source>
        <dbReference type="Proteomes" id="UP000813423"/>
    </source>
</evidence>
<dbReference type="SUPFAM" id="SSF52047">
    <property type="entry name" value="RNI-like"/>
    <property type="match status" value="1"/>
</dbReference>
<dbReference type="Pfam" id="PF04082">
    <property type="entry name" value="Fungal_trans"/>
    <property type="match status" value="1"/>
</dbReference>
<name>A0A9P8NAH7_ASPFM</name>
<gene>
    <name evidence="4" type="ORF">KXV57_001145</name>
</gene>
<protein>
    <recommendedName>
        <fullName evidence="3">Xylanolytic transcriptional activator regulatory domain-containing protein</fullName>
    </recommendedName>
</protein>
<dbReference type="CDD" id="cd12148">
    <property type="entry name" value="fungal_TF_MHR"/>
    <property type="match status" value="1"/>
</dbReference>
<proteinExistence type="predicted"/>
<dbReference type="PANTHER" id="PTHR47431:SF4">
    <property type="entry name" value="ZN(II)2CYS6 TRANSCRIPTION FACTOR (EUROFUNG)"/>
    <property type="match status" value="1"/>
</dbReference>
<dbReference type="EMBL" id="JAIBSC010000118">
    <property type="protein sequence ID" value="KAH1896710.1"/>
    <property type="molecule type" value="Genomic_DNA"/>
</dbReference>
<evidence type="ECO:0000259" key="3">
    <source>
        <dbReference type="Pfam" id="PF04082"/>
    </source>
</evidence>
<dbReference type="InterPro" id="IPR007219">
    <property type="entry name" value="XnlR_reg_dom"/>
</dbReference>
<feature type="compositionally biased region" description="Polar residues" evidence="2">
    <location>
        <begin position="829"/>
        <end position="839"/>
    </location>
</feature>
<dbReference type="GO" id="GO:0006351">
    <property type="term" value="P:DNA-templated transcription"/>
    <property type="evidence" value="ECO:0007669"/>
    <property type="project" value="InterPro"/>
</dbReference>
<evidence type="ECO:0000256" key="1">
    <source>
        <dbReference type="ARBA" id="ARBA00023242"/>
    </source>
</evidence>
<feature type="domain" description="Xylanolytic transcriptional activator regulatory" evidence="3">
    <location>
        <begin position="489"/>
        <end position="613"/>
    </location>
</feature>
<dbReference type="GO" id="GO:0003677">
    <property type="term" value="F:DNA binding"/>
    <property type="evidence" value="ECO:0007669"/>
    <property type="project" value="InterPro"/>
</dbReference>
<sequence>MKGQDWSTISNLLFTPTIEYLAIDSCYCELAMNGVSYSQGSIIPTIFHLDEWARRPADGIGRDDLAEVLLCLRQHQNLEMLALILSHCASPSRSTRVKEQVNTWPRLKALYLQEQPQEWLELLPTLDELQILQLPTISPRPPTFKQTKLTVKSLRFGEGYCLGEDQFVHLLRAMPHLEFLDLDAKFQMDGETLRELVLRCPRLVVLDLRYTQLHLSIGTMIGLHPFRQLETMRFACIYFKDLPRLQSDAGLTIATLWRRIFPRLRHVACFSDRSHAMEDDWSEESEADNDVFATNPNTQHESDIEVAEQTAYAVFAGLSSLPFATFEMRRVSDCCYAPSRRGGLDRAALAERRKRLSAADGPGGTSSANGSSPQRAVQAAGVDFSPDSVLLDPTMSGNGTSNAPLIVASPAQIINIEDDALIDAYYKKFHKSHPFVLPRKHLAKMYQDLGRQPRFTPLIAVLRFIGDLYTSKSWSIPLQEYTETCFAQAAPSDPIMVQCRLLYSVALFWHDYKADAKREMDRATKLAIDLQMFRQEFAASHGADDPVLKESWRRTWWMLFIVDAYYAGTLGTMNLTVVDIPATVELPCEESEYESGNIPQPKTLEEFNCREFSPEGTKFSSFAYLIGAVQCAASAISVAPKTAVKEDSARVIQAADCSLDGWRLLLPADSKQVMTDTGEIDELMFQAHLLVHVATIGLHRPFSTLKFNAIEDVSSCAREAPLDTPTPDLVNVHTVRVLRSAEAQIRLLALPVREFCHSPFTTCMVSEGTLALLSACKFLFKGKDLAIARDQIRMTIGCLKVLGEVWPRTARNVRELQTIGQYVLGVGSRESNSDASNPTPGLHALQGDGSRSSSTNVLSSDTDILSSISSIQDLCGWYGLGDLPDLPWGIGDGL</sequence>
<dbReference type="Gene3D" id="3.80.10.10">
    <property type="entry name" value="Ribonuclease Inhibitor"/>
    <property type="match status" value="1"/>
</dbReference>
<dbReference type="AlphaFoldDB" id="A0A9P8NAH7"/>